<dbReference type="InterPro" id="IPR004562">
    <property type="entry name" value="LipoylTrfase_LipoateP_Ligase"/>
</dbReference>
<dbReference type="PANTHER" id="PTHR12561">
    <property type="entry name" value="LIPOATE-PROTEIN LIGASE"/>
    <property type="match status" value="1"/>
</dbReference>
<dbReference type="Gene3D" id="3.30.930.10">
    <property type="entry name" value="Bira Bifunctional Protein, Domain 2"/>
    <property type="match status" value="1"/>
</dbReference>
<accession>A0A914WCG3</accession>
<dbReference type="GO" id="GO:0017118">
    <property type="term" value="F:lipoyltransferase activity"/>
    <property type="evidence" value="ECO:0007669"/>
    <property type="project" value="TreeGrafter"/>
</dbReference>
<name>A0A914WCG3_9BILA</name>
<protein>
    <submittedName>
        <fullName evidence="5">BPL/LPL catalytic domain-containing protein</fullName>
    </submittedName>
</protein>
<dbReference type="WBParaSite" id="PSAMB.scaffold3534size17903.g21761.t1">
    <property type="protein sequence ID" value="PSAMB.scaffold3534size17903.g21761.t1"/>
    <property type="gene ID" value="PSAMB.scaffold3534size17903.g21761"/>
</dbReference>
<comment type="pathway">
    <text evidence="1">Protein modification; protein lipoylation via exogenous pathway; protein N(6)-(lipoyl)lysine from lipoate: step 2/2.</text>
</comment>
<dbReference type="SUPFAM" id="SSF55681">
    <property type="entry name" value="Class II aaRS and biotin synthetases"/>
    <property type="match status" value="1"/>
</dbReference>
<dbReference type="PANTHER" id="PTHR12561:SF3">
    <property type="entry name" value="LIPOYLTRANSFERASE 1, MITOCHONDRIAL"/>
    <property type="match status" value="1"/>
</dbReference>
<proteinExistence type="inferred from homology"/>
<reference evidence="5" key="1">
    <citation type="submission" date="2022-11" db="UniProtKB">
        <authorList>
            <consortium name="WormBaseParasite"/>
        </authorList>
    </citation>
    <scope>IDENTIFICATION</scope>
</reference>
<dbReference type="GO" id="GO:0009249">
    <property type="term" value="P:protein lipoylation"/>
    <property type="evidence" value="ECO:0007669"/>
    <property type="project" value="InterPro"/>
</dbReference>
<dbReference type="GO" id="GO:0005739">
    <property type="term" value="C:mitochondrion"/>
    <property type="evidence" value="ECO:0007669"/>
    <property type="project" value="TreeGrafter"/>
</dbReference>
<dbReference type="Proteomes" id="UP000887566">
    <property type="component" value="Unplaced"/>
</dbReference>
<organism evidence="4 5">
    <name type="scientific">Plectus sambesii</name>
    <dbReference type="NCBI Taxonomy" id="2011161"/>
    <lineage>
        <taxon>Eukaryota</taxon>
        <taxon>Metazoa</taxon>
        <taxon>Ecdysozoa</taxon>
        <taxon>Nematoda</taxon>
        <taxon>Chromadorea</taxon>
        <taxon>Plectida</taxon>
        <taxon>Plectina</taxon>
        <taxon>Plectoidea</taxon>
        <taxon>Plectidae</taxon>
        <taxon>Plectus</taxon>
    </lineage>
</organism>
<sequence>MRFLSSSCNALARGATVYLSRSTCIFENLAFEEWLFRNHDLAAKGEALLVWSNRPTIVIGRHQNPWIEANLPYLQEHGIALVRRHSGGGTVYHDLDNVNFSFLTEHARHCRPRNLRLIAAALNKEFGFNLTPTKRDDILLQPNDRKVSGTAARIARNRAYHHLTLLVNVDLRTLSASLRSSYLDKIETNATRSTVAARVGYLRQDRKDIDKDRVVETVVRAFSEQFEAVESRIVENVLDQHRFPGVVETYDELRGWQWLFGHTPKFTASLPSGVSVTVEKGIITSVEGAAVESKSLLGQRFCQKMLAV</sequence>
<dbReference type="InterPro" id="IPR004143">
    <property type="entry name" value="BPL_LPL_catalytic"/>
</dbReference>
<evidence type="ECO:0000313" key="5">
    <source>
        <dbReference type="WBParaSite" id="PSAMB.scaffold3534size17903.g21761.t1"/>
    </source>
</evidence>
<evidence type="ECO:0000256" key="2">
    <source>
        <dbReference type="ARBA" id="ARBA00008242"/>
    </source>
</evidence>
<dbReference type="InterPro" id="IPR045864">
    <property type="entry name" value="aa-tRNA-synth_II/BPL/LPL"/>
</dbReference>
<dbReference type="CDD" id="cd16443">
    <property type="entry name" value="LplA"/>
    <property type="match status" value="1"/>
</dbReference>
<evidence type="ECO:0000256" key="1">
    <source>
        <dbReference type="ARBA" id="ARBA00005085"/>
    </source>
</evidence>
<comment type="similarity">
    <text evidence="2">Belongs to the LplA family.</text>
</comment>
<feature type="domain" description="BPL/LPL catalytic" evidence="3">
    <location>
        <begin position="42"/>
        <end position="230"/>
    </location>
</feature>
<keyword evidence="4" id="KW-1185">Reference proteome</keyword>
<dbReference type="AlphaFoldDB" id="A0A914WCG3"/>
<evidence type="ECO:0000259" key="3">
    <source>
        <dbReference type="PROSITE" id="PS51733"/>
    </source>
</evidence>
<dbReference type="Pfam" id="PF21948">
    <property type="entry name" value="LplA-B_cat"/>
    <property type="match status" value="1"/>
</dbReference>
<evidence type="ECO:0000313" key="4">
    <source>
        <dbReference type="Proteomes" id="UP000887566"/>
    </source>
</evidence>
<dbReference type="PROSITE" id="PS51733">
    <property type="entry name" value="BPL_LPL_CATALYTIC"/>
    <property type="match status" value="1"/>
</dbReference>